<gene>
    <name evidence="4" type="ORF">GRF59_09000</name>
</gene>
<dbReference type="InterPro" id="IPR038734">
    <property type="entry name" value="YhaN_AAA"/>
</dbReference>
<feature type="domain" description="YhaN AAA" evidence="3">
    <location>
        <begin position="1"/>
        <end position="212"/>
    </location>
</feature>
<dbReference type="Gene3D" id="3.40.50.300">
    <property type="entry name" value="P-loop containing nucleotide triphosphate hydrolases"/>
    <property type="match status" value="2"/>
</dbReference>
<dbReference type="EMBL" id="WUBI01000001">
    <property type="protein sequence ID" value="MWV43772.1"/>
    <property type="molecule type" value="Genomic_DNA"/>
</dbReference>
<protein>
    <submittedName>
        <fullName evidence="4">AAA family ATPase</fullName>
    </submittedName>
</protein>
<feature type="coiled-coil region" evidence="1">
    <location>
        <begin position="617"/>
        <end position="658"/>
    </location>
</feature>
<keyword evidence="2" id="KW-0812">Transmembrane</keyword>
<comment type="caution">
    <text evidence="4">The sequence shown here is derived from an EMBL/GenBank/DDBJ whole genome shotgun (WGS) entry which is preliminary data.</text>
</comment>
<keyword evidence="2" id="KW-1133">Transmembrane helix</keyword>
<keyword evidence="5" id="KW-1185">Reference proteome</keyword>
<evidence type="ECO:0000256" key="2">
    <source>
        <dbReference type="SAM" id="Phobius"/>
    </source>
</evidence>
<dbReference type="InterPro" id="IPR027417">
    <property type="entry name" value="P-loop_NTPase"/>
</dbReference>
<proteinExistence type="predicted"/>
<evidence type="ECO:0000313" key="5">
    <source>
        <dbReference type="Proteomes" id="UP000460318"/>
    </source>
</evidence>
<evidence type="ECO:0000259" key="3">
    <source>
        <dbReference type="Pfam" id="PF13514"/>
    </source>
</evidence>
<feature type="coiled-coil region" evidence="1">
    <location>
        <begin position="287"/>
        <end position="368"/>
    </location>
</feature>
<accession>A0A7X3IKM1</accession>
<evidence type="ECO:0000313" key="4">
    <source>
        <dbReference type="EMBL" id="MWV43772.1"/>
    </source>
</evidence>
<feature type="coiled-coil region" evidence="1">
    <location>
        <begin position="845"/>
        <end position="909"/>
    </location>
</feature>
<feature type="transmembrane region" description="Helical" evidence="2">
    <location>
        <begin position="500"/>
        <end position="518"/>
    </location>
</feature>
<dbReference type="Proteomes" id="UP000460318">
    <property type="component" value="Unassembled WGS sequence"/>
</dbReference>
<dbReference type="RefSeq" id="WP_160497242.1">
    <property type="nucleotide sequence ID" value="NZ_WUBI01000001.1"/>
</dbReference>
<feature type="coiled-coil region" evidence="1">
    <location>
        <begin position="694"/>
        <end position="757"/>
    </location>
</feature>
<reference evidence="4 5" key="1">
    <citation type="submission" date="2019-12" db="EMBL/GenBank/DDBJ databases">
        <title>Paenibacillus sp. nov., an endophytic bacterium isolated from the stem of Dendrobium.</title>
        <authorList>
            <person name="Zhao R."/>
        </authorList>
    </citation>
    <scope>NUCLEOTIDE SEQUENCE [LARGE SCALE GENOMIC DNA]</scope>
    <source>
        <strain evidence="4 5">HJL G12</strain>
    </source>
</reference>
<dbReference type="PANTHER" id="PTHR41259">
    <property type="entry name" value="DOUBLE-STRAND BREAK REPAIR RAD50 ATPASE, PUTATIVE-RELATED"/>
    <property type="match status" value="1"/>
</dbReference>
<sequence length="1061" mass="122565">MRLERLYIHGFGRIKEREIHFNAPISMLAGPNEAGKSTILMFVRAMLYGIPGRMYPTERYEPPGGGSHGGVLVAEAADGSKWTVTRYASSEQRSGSGRGERLSIVKTEAQGVAIERTQNELEQELLGGMTRDMFNQLFAVTLTELQEIRTLQSDEMSSYLFHAGFGGGGEIVRAERKLTQHMEKLYKPRGRVQESAKILLRMEQLQREIAESRSYLSKYMTAESNLEDTQQKIAEAEKCKTDVNRQLVVVHKAQEIRTQWLEWKEASMERGAISGEIPFPAEGLPRWERLREELNRIDLRLEELERASEDWNNRLKELRTDEQLISQGPIIERLSSRREYMEMRMKELQELSGEEAALTQQLQRLLLQIHPGWGISHLRAFSGAVSERETVRRYSAGFAEYDRRMEGLALEREQRHRQLETAEYELSHAENALRERKEAGKERFHIFIPQTKAELLPIWQELQSEAERWREFRLKRSSAMEQEQRDALINGRMKALYGKLLWACAVLTVIFPAALWFMNTPWGAVAALLVFVIADVLLWRGSQALTDKNRHSRRTRGRLTQEISETGEERLSRLMTSLISDPLTAAASAGHRLREFPIPEEDMESALRGLRKLVDAYLLWQEELERSKSEAAEARQRAELLRRELSDLIRKMDGEESTFAELDSQWQFWLAERGLAEGCSPETVMDMFGFAEQGMELVRRLDALERKQESLRQEIEAYENECLLLLAEQETQGIHVISRLELRRQAWEEQQVLLRKKEAVSSKLEPIQEEILRLNGERNRSSKMMQSLLDEAQAADEETFLRMGTLAGRRTELDRMIRQLEVAMFSGWPDEQRRVLEDMLERHDNTALDDACYRAEEDLAQAEKRWNELQQQRGRLLQEKDQLVGLCSHDTALQQLEEQKSMLKDIAAEYAVLSICSELITRTRGIYEQEKQPQVLKLASTYFHELTRGNYRRIVMKLGEKKLLAEHHDGSLIDSSQLSRGTAEQLYLAMRFALAGSMNSSLSIPLILDDLFVNFDEERMCSALDLVGRLASDRQIVLLTCHRYMSDQVRKRLSEAEIIPI</sequence>
<feature type="coiled-coil region" evidence="1">
    <location>
        <begin position="219"/>
        <end position="246"/>
    </location>
</feature>
<dbReference type="Pfam" id="PF13514">
    <property type="entry name" value="AAA_27"/>
    <property type="match status" value="1"/>
</dbReference>
<dbReference type="PANTHER" id="PTHR41259:SF1">
    <property type="entry name" value="DOUBLE-STRAND BREAK REPAIR RAD50 ATPASE, PUTATIVE-RELATED"/>
    <property type="match status" value="1"/>
</dbReference>
<name>A0A7X3IKM1_9BACL</name>
<organism evidence="4 5">
    <name type="scientific">Paenibacillus dendrobii</name>
    <dbReference type="NCBI Taxonomy" id="2691084"/>
    <lineage>
        <taxon>Bacteria</taxon>
        <taxon>Bacillati</taxon>
        <taxon>Bacillota</taxon>
        <taxon>Bacilli</taxon>
        <taxon>Bacillales</taxon>
        <taxon>Paenibacillaceae</taxon>
        <taxon>Paenibacillus</taxon>
    </lineage>
</organism>
<dbReference type="SUPFAM" id="SSF52540">
    <property type="entry name" value="P-loop containing nucleoside triphosphate hydrolases"/>
    <property type="match status" value="1"/>
</dbReference>
<keyword evidence="1" id="KW-0175">Coiled coil</keyword>
<keyword evidence="2" id="KW-0472">Membrane</keyword>
<evidence type="ECO:0000256" key="1">
    <source>
        <dbReference type="SAM" id="Coils"/>
    </source>
</evidence>
<dbReference type="AlphaFoldDB" id="A0A7X3IKM1"/>
<feature type="transmembrane region" description="Helical" evidence="2">
    <location>
        <begin position="524"/>
        <end position="541"/>
    </location>
</feature>